<evidence type="ECO:0000313" key="2">
    <source>
        <dbReference type="Proteomes" id="UP000646827"/>
    </source>
</evidence>
<keyword evidence="2" id="KW-1185">Reference proteome</keyword>
<comment type="caution">
    <text evidence="1">The sequence shown here is derived from an EMBL/GenBank/DDBJ whole genome shotgun (WGS) entry which is preliminary data.</text>
</comment>
<reference evidence="1 2" key="1">
    <citation type="submission" date="2020-12" db="EMBL/GenBank/DDBJ databases">
        <title>Metabolic potential, ecology and presence of endohyphal bacteria is reflected in genomic diversity of Mucoromycotina.</title>
        <authorList>
            <person name="Muszewska A."/>
            <person name="Okrasinska A."/>
            <person name="Steczkiewicz K."/>
            <person name="Drgas O."/>
            <person name="Orlowska M."/>
            <person name="Perlinska-Lenart U."/>
            <person name="Aleksandrzak-Piekarczyk T."/>
            <person name="Szatraj K."/>
            <person name="Zielenkiewicz U."/>
            <person name="Pilsyk S."/>
            <person name="Malc E."/>
            <person name="Mieczkowski P."/>
            <person name="Kruszewska J.S."/>
            <person name="Biernat P."/>
            <person name="Pawlowska J."/>
        </authorList>
    </citation>
    <scope>NUCLEOTIDE SEQUENCE [LARGE SCALE GENOMIC DNA]</scope>
    <source>
        <strain evidence="1 2">CBS 142.35</strain>
    </source>
</reference>
<organism evidence="1 2">
    <name type="scientific">Circinella minor</name>
    <dbReference type="NCBI Taxonomy" id="1195481"/>
    <lineage>
        <taxon>Eukaryota</taxon>
        <taxon>Fungi</taxon>
        <taxon>Fungi incertae sedis</taxon>
        <taxon>Mucoromycota</taxon>
        <taxon>Mucoromycotina</taxon>
        <taxon>Mucoromycetes</taxon>
        <taxon>Mucorales</taxon>
        <taxon>Lichtheimiaceae</taxon>
        <taxon>Circinella</taxon>
    </lineage>
</organism>
<dbReference type="AlphaFoldDB" id="A0A8H7RTK7"/>
<dbReference type="OrthoDB" id="2289822at2759"/>
<name>A0A8H7RTK7_9FUNG</name>
<dbReference type="EMBL" id="JAEPRB010000499">
    <property type="protein sequence ID" value="KAG2215611.1"/>
    <property type="molecule type" value="Genomic_DNA"/>
</dbReference>
<sequence length="316" mass="35865">MVLDIQHFHTKHRPPIDGAPAFSIKKQTKFAELESFHGASFFGLDEMHLIGANVSKRIWKMISGSFKNSTTSFELGTTKRQIIGSSVESSANTILSSVFEGDFRNYYTKPGNMRSVDWVCFLLFVVPTMVCDMLELQLGGVEQGKAVVDALVFLVTGCTIALSWKISEDDLVKIESEHVFVEYALPPIYTRNCKVAWTTSLHKCTINGAIHRIYVEFFKKHIKSQKNPGVNAGNILRRHQTCRYYNSLLEDKQELEEDLDDDQPVTAYSINCTDDMLFDDTQLWDHFESSVEDYADINLRLKTLSSEILETKVPSP</sequence>
<evidence type="ECO:0000313" key="1">
    <source>
        <dbReference type="EMBL" id="KAG2215611.1"/>
    </source>
</evidence>
<dbReference type="Proteomes" id="UP000646827">
    <property type="component" value="Unassembled WGS sequence"/>
</dbReference>
<gene>
    <name evidence="1" type="ORF">INT45_013097</name>
</gene>
<protein>
    <submittedName>
        <fullName evidence="1">Uncharacterized protein</fullName>
    </submittedName>
</protein>
<accession>A0A8H7RTK7</accession>
<proteinExistence type="predicted"/>